<sequence length="80" mass="9145">MAQKPLADFEVDIPKVSALLADNQEMQAFFDALTPGYQREWARFIFGSATEATKARHIEVMQTVFAAGYKSKRAYDQRDR</sequence>
<organism evidence="1 2">
    <name type="scientific">Lacticaseibacillus saniviri JCM 17471 = DSM 24301</name>
    <dbReference type="NCBI Taxonomy" id="1293598"/>
    <lineage>
        <taxon>Bacteria</taxon>
        <taxon>Bacillati</taxon>
        <taxon>Bacillota</taxon>
        <taxon>Bacilli</taxon>
        <taxon>Lactobacillales</taxon>
        <taxon>Lactobacillaceae</taxon>
        <taxon>Lacticaseibacillus</taxon>
    </lineage>
</organism>
<name>A0A0R2N1T2_9LACO</name>
<keyword evidence="2" id="KW-1185">Reference proteome</keyword>
<proteinExistence type="predicted"/>
<dbReference type="AlphaFoldDB" id="A0A0R2N1T2"/>
<dbReference type="PATRIC" id="fig|1293598.4.peg.1643"/>
<dbReference type="EMBL" id="JQCE01000005">
    <property type="protein sequence ID" value="KRO18443.1"/>
    <property type="molecule type" value="Genomic_DNA"/>
</dbReference>
<dbReference type="STRING" id="1293598.IV56_GL001577"/>
<dbReference type="Proteomes" id="UP000050969">
    <property type="component" value="Unassembled WGS sequence"/>
</dbReference>
<dbReference type="Pfam" id="PF13376">
    <property type="entry name" value="OmdA"/>
    <property type="match status" value="1"/>
</dbReference>
<comment type="caution">
    <text evidence="1">The sequence shown here is derived from an EMBL/GenBank/DDBJ whole genome shotgun (WGS) entry which is preliminary data.</text>
</comment>
<protein>
    <submittedName>
        <fullName evidence="1">Uncharacterized protein</fullName>
    </submittedName>
</protein>
<dbReference type="RefSeq" id="WP_056992286.1">
    <property type="nucleotide sequence ID" value="NZ_JQCE01000005.1"/>
</dbReference>
<evidence type="ECO:0000313" key="2">
    <source>
        <dbReference type="Proteomes" id="UP000050969"/>
    </source>
</evidence>
<reference evidence="1 2" key="1">
    <citation type="journal article" date="2015" name="Genome Announc.">
        <title>Expanding the biotechnology potential of lactobacilli through comparative genomics of 213 strains and associated genera.</title>
        <authorList>
            <person name="Sun Z."/>
            <person name="Harris H.M."/>
            <person name="McCann A."/>
            <person name="Guo C."/>
            <person name="Argimon S."/>
            <person name="Zhang W."/>
            <person name="Yang X."/>
            <person name="Jeffery I.B."/>
            <person name="Cooney J.C."/>
            <person name="Kagawa T.F."/>
            <person name="Liu W."/>
            <person name="Song Y."/>
            <person name="Salvetti E."/>
            <person name="Wrobel A."/>
            <person name="Rasinkangas P."/>
            <person name="Parkhill J."/>
            <person name="Rea M.C."/>
            <person name="O'Sullivan O."/>
            <person name="Ritari J."/>
            <person name="Douillard F.P."/>
            <person name="Paul Ross R."/>
            <person name="Yang R."/>
            <person name="Briner A.E."/>
            <person name="Felis G.E."/>
            <person name="de Vos W.M."/>
            <person name="Barrangou R."/>
            <person name="Klaenhammer T.R."/>
            <person name="Caufield P.W."/>
            <person name="Cui Y."/>
            <person name="Zhang H."/>
            <person name="O'Toole P.W."/>
        </authorList>
    </citation>
    <scope>NUCLEOTIDE SEQUENCE [LARGE SCALE GENOMIC DNA]</scope>
    <source>
        <strain evidence="1 2">DSM 24301</strain>
    </source>
</reference>
<gene>
    <name evidence="1" type="ORF">IV56_GL001577</name>
</gene>
<accession>A0A0R2N1T2</accession>
<evidence type="ECO:0000313" key="1">
    <source>
        <dbReference type="EMBL" id="KRO18443.1"/>
    </source>
</evidence>